<dbReference type="AlphaFoldDB" id="A0A7W6CXA4"/>
<dbReference type="GO" id="GO:0031418">
    <property type="term" value="F:L-ascorbic acid binding"/>
    <property type="evidence" value="ECO:0007669"/>
    <property type="project" value="UniProtKB-KW"/>
</dbReference>
<dbReference type="SUPFAM" id="SSF51197">
    <property type="entry name" value="Clavaminate synthase-like"/>
    <property type="match status" value="1"/>
</dbReference>
<dbReference type="Pfam" id="PF13640">
    <property type="entry name" value="2OG-FeII_Oxy_3"/>
    <property type="match status" value="1"/>
</dbReference>
<evidence type="ECO:0000256" key="3">
    <source>
        <dbReference type="ARBA" id="ARBA00022896"/>
    </source>
</evidence>
<keyword evidence="3" id="KW-0847">Vitamin C</keyword>
<dbReference type="GO" id="GO:0051213">
    <property type="term" value="F:dioxygenase activity"/>
    <property type="evidence" value="ECO:0007669"/>
    <property type="project" value="UniProtKB-KW"/>
</dbReference>
<dbReference type="InterPro" id="IPR036249">
    <property type="entry name" value="Thioredoxin-like_sf"/>
</dbReference>
<dbReference type="Gene3D" id="2.60.120.620">
    <property type="entry name" value="q2cbj1_9rhob like domain"/>
    <property type="match status" value="1"/>
</dbReference>
<keyword evidence="6" id="KW-0408">Iron</keyword>
<keyword evidence="5" id="KW-0560">Oxidoreductase</keyword>
<evidence type="ECO:0000313" key="9">
    <source>
        <dbReference type="Proteomes" id="UP000528964"/>
    </source>
</evidence>
<keyword evidence="4 8" id="KW-0223">Dioxygenase</keyword>
<dbReference type="InterPro" id="IPR005123">
    <property type="entry name" value="Oxoglu/Fe-dep_dioxygenase_dom"/>
</dbReference>
<evidence type="ECO:0000259" key="7">
    <source>
        <dbReference type="PROSITE" id="PS51471"/>
    </source>
</evidence>
<dbReference type="RefSeq" id="WP_183394698.1">
    <property type="nucleotide sequence ID" value="NZ_JACIDR010000002.1"/>
</dbReference>
<name>A0A7W6CXA4_9HYPH</name>
<dbReference type="SUPFAM" id="SSF52833">
    <property type="entry name" value="Thioredoxin-like"/>
    <property type="match status" value="1"/>
</dbReference>
<evidence type="ECO:0000256" key="5">
    <source>
        <dbReference type="ARBA" id="ARBA00023002"/>
    </source>
</evidence>
<gene>
    <name evidence="8" type="ORF">GGR24_001475</name>
</gene>
<evidence type="ECO:0000256" key="1">
    <source>
        <dbReference type="ARBA" id="ARBA00001961"/>
    </source>
</evidence>
<dbReference type="GO" id="GO:0016705">
    <property type="term" value="F:oxidoreductase activity, acting on paired donors, with incorporation or reduction of molecular oxygen"/>
    <property type="evidence" value="ECO:0007669"/>
    <property type="project" value="InterPro"/>
</dbReference>
<sequence>MSEPRSFVLLARGDPAPWFSQRATGNPRYAFDTAAGRYLVLCFYATLGDPQSRATLDAVEANLALFDDVRACFFGVSLDPRDEAEGRARMLLPGLRHVFDFDGMVSRLYGAIPREARPADGRLEARRFWLVLDPMMRVVANIPFAPDGSDRARVFDLLAALPEPARHAGLELQAPVLFLPDVFEPELCGRLIAHYEARGGQESGFMRQIDGRTVPMHDASHKRRKDAEIEDPELIRMIQSRIRRRVAPEILKAHCFVANRMERYIVGCYSAEDGGHFRAHRDNTTSGTAHRRFAVSINLNADFEGGELSFPEFGPRSFKPPAGGAVVFSCSYLHAVSRVTRGVRYAFLPFLYDDAAAKIREQNRATLVTEEPPPEEGARGAA</sequence>
<keyword evidence="9" id="KW-1185">Reference proteome</keyword>
<comment type="caution">
    <text evidence="8">The sequence shown here is derived from an EMBL/GenBank/DDBJ whole genome shotgun (WGS) entry which is preliminary data.</text>
</comment>
<feature type="domain" description="Fe2OG dioxygenase" evidence="7">
    <location>
        <begin position="257"/>
        <end position="354"/>
    </location>
</feature>
<reference evidence="8 9" key="1">
    <citation type="submission" date="2020-08" db="EMBL/GenBank/DDBJ databases">
        <title>Genomic Encyclopedia of Type Strains, Phase IV (KMG-IV): sequencing the most valuable type-strain genomes for metagenomic binning, comparative biology and taxonomic classification.</title>
        <authorList>
            <person name="Goeker M."/>
        </authorList>
    </citation>
    <scope>NUCLEOTIDE SEQUENCE [LARGE SCALE GENOMIC DNA]</scope>
    <source>
        <strain evidence="8 9">DSM 25481</strain>
    </source>
</reference>
<organism evidence="8 9">
    <name type="scientific">Hansschlegelia beijingensis</name>
    <dbReference type="NCBI Taxonomy" id="1133344"/>
    <lineage>
        <taxon>Bacteria</taxon>
        <taxon>Pseudomonadati</taxon>
        <taxon>Pseudomonadota</taxon>
        <taxon>Alphaproteobacteria</taxon>
        <taxon>Hyphomicrobiales</taxon>
        <taxon>Methylopilaceae</taxon>
        <taxon>Hansschlegelia</taxon>
    </lineage>
</organism>
<comment type="cofactor">
    <cofactor evidence="1">
        <name>L-ascorbate</name>
        <dbReference type="ChEBI" id="CHEBI:38290"/>
    </cofactor>
</comment>
<dbReference type="Gene3D" id="3.40.30.10">
    <property type="entry name" value="Glutaredoxin"/>
    <property type="match status" value="1"/>
</dbReference>
<dbReference type="PROSITE" id="PS51471">
    <property type="entry name" value="FE2OG_OXY"/>
    <property type="match status" value="1"/>
</dbReference>
<dbReference type="InterPro" id="IPR044862">
    <property type="entry name" value="Pro_4_hyd_alph_FE2OG_OXY"/>
</dbReference>
<evidence type="ECO:0000256" key="2">
    <source>
        <dbReference type="ARBA" id="ARBA00022723"/>
    </source>
</evidence>
<dbReference type="Proteomes" id="UP000528964">
    <property type="component" value="Unassembled WGS sequence"/>
</dbReference>
<protein>
    <submittedName>
        <fullName evidence="8">Putative 2-oxoglutarate/Fe(II)-dependent dioxygenase YbiX/peroxiredoxin</fullName>
    </submittedName>
</protein>
<keyword evidence="2" id="KW-0479">Metal-binding</keyword>
<proteinExistence type="predicted"/>
<dbReference type="InterPro" id="IPR006620">
    <property type="entry name" value="Pro_4_hyd_alph"/>
</dbReference>
<accession>A0A7W6CXA4</accession>
<evidence type="ECO:0000313" key="8">
    <source>
        <dbReference type="EMBL" id="MBB3972818.1"/>
    </source>
</evidence>
<dbReference type="GO" id="GO:0005506">
    <property type="term" value="F:iron ion binding"/>
    <property type="evidence" value="ECO:0007669"/>
    <property type="project" value="InterPro"/>
</dbReference>
<evidence type="ECO:0000256" key="4">
    <source>
        <dbReference type="ARBA" id="ARBA00022964"/>
    </source>
</evidence>
<evidence type="ECO:0000256" key="6">
    <source>
        <dbReference type="ARBA" id="ARBA00023004"/>
    </source>
</evidence>
<dbReference type="SMART" id="SM00702">
    <property type="entry name" value="P4Hc"/>
    <property type="match status" value="1"/>
</dbReference>
<dbReference type="EMBL" id="JACIDR010000002">
    <property type="protein sequence ID" value="MBB3972818.1"/>
    <property type="molecule type" value="Genomic_DNA"/>
</dbReference>